<organism evidence="3 4">
    <name type="scientific">Acinetobacter boissieri</name>
    <dbReference type="NCBI Taxonomy" id="1219383"/>
    <lineage>
        <taxon>Bacteria</taxon>
        <taxon>Pseudomonadati</taxon>
        <taxon>Pseudomonadota</taxon>
        <taxon>Gammaproteobacteria</taxon>
        <taxon>Moraxellales</taxon>
        <taxon>Moraxellaceae</taxon>
        <taxon>Acinetobacter</taxon>
    </lineage>
</organism>
<keyword evidence="4" id="KW-1185">Reference proteome</keyword>
<dbReference type="OrthoDB" id="9122127at2"/>
<proteinExistence type="inferred from homology"/>
<reference evidence="4" key="1">
    <citation type="submission" date="2016-09" db="EMBL/GenBank/DDBJ databases">
        <authorList>
            <person name="Varghese N."/>
            <person name="Submissions S."/>
        </authorList>
    </citation>
    <scope>NUCLEOTIDE SEQUENCE [LARGE SCALE GENOMIC DNA]</scope>
    <source>
        <strain evidence="4">ANC 4422</strain>
    </source>
</reference>
<dbReference type="InterPro" id="IPR036390">
    <property type="entry name" value="WH_DNA-bd_sf"/>
</dbReference>
<evidence type="ECO:0000313" key="4">
    <source>
        <dbReference type="Proteomes" id="UP000242501"/>
    </source>
</evidence>
<dbReference type="Proteomes" id="UP000242501">
    <property type="component" value="Unassembled WGS sequence"/>
</dbReference>
<dbReference type="GO" id="GO:0006270">
    <property type="term" value="P:DNA replication initiation"/>
    <property type="evidence" value="ECO:0007669"/>
    <property type="project" value="InterPro"/>
</dbReference>
<sequence>MKNEMVVKDNALINVSYNLETTEQRLILLSIIRARETGEGITAESKLEIHASDYAKRFNVTKEASYYSLKSAVNNLFNRQFSYNQQYKDTKKIENMQLLVKVV</sequence>
<dbReference type="InterPro" id="IPR000525">
    <property type="entry name" value="Initiator_Rep_WH1"/>
</dbReference>
<dbReference type="Gene3D" id="1.10.10.10">
    <property type="entry name" value="Winged helix-like DNA-binding domain superfamily/Winged helix DNA-binding domain"/>
    <property type="match status" value="1"/>
</dbReference>
<dbReference type="GO" id="GO:0003887">
    <property type="term" value="F:DNA-directed DNA polymerase activity"/>
    <property type="evidence" value="ECO:0007669"/>
    <property type="project" value="InterPro"/>
</dbReference>
<comment type="similarity">
    <text evidence="1">Belongs to the initiator RepB protein family.</text>
</comment>
<dbReference type="STRING" id="1219383.SAMN05421733_11238"/>
<name>A0A1G6JRM6_9GAMM</name>
<dbReference type="EMBL" id="FMYL01000012">
    <property type="protein sequence ID" value="SDC21311.1"/>
    <property type="molecule type" value="Genomic_DNA"/>
</dbReference>
<evidence type="ECO:0000259" key="2">
    <source>
        <dbReference type="Pfam" id="PF01051"/>
    </source>
</evidence>
<feature type="domain" description="Initiator Rep protein WH1" evidence="2">
    <location>
        <begin position="6"/>
        <end position="94"/>
    </location>
</feature>
<protein>
    <submittedName>
        <fullName evidence="3">Initiator Replication protein</fullName>
    </submittedName>
</protein>
<accession>A0A1G6JRM6</accession>
<evidence type="ECO:0000313" key="3">
    <source>
        <dbReference type="EMBL" id="SDC21311.1"/>
    </source>
</evidence>
<evidence type="ECO:0000256" key="1">
    <source>
        <dbReference type="ARBA" id="ARBA00038283"/>
    </source>
</evidence>
<dbReference type="AlphaFoldDB" id="A0A1G6JRM6"/>
<gene>
    <name evidence="3" type="ORF">SAMN05421733_11238</name>
</gene>
<dbReference type="InterPro" id="IPR036388">
    <property type="entry name" value="WH-like_DNA-bd_sf"/>
</dbReference>
<dbReference type="SUPFAM" id="SSF46785">
    <property type="entry name" value="Winged helix' DNA-binding domain"/>
    <property type="match status" value="1"/>
</dbReference>
<dbReference type="Pfam" id="PF01051">
    <property type="entry name" value="Rep3_N"/>
    <property type="match status" value="1"/>
</dbReference>